<keyword evidence="3" id="KW-1185">Reference proteome</keyword>
<dbReference type="InterPro" id="IPR011604">
    <property type="entry name" value="PDDEXK-like_dom_sf"/>
</dbReference>
<accession>A0A9X9NZ71</accession>
<dbReference type="GeneID" id="80832279"/>
<sequence length="1276" mass="138888">MAKRPTLSLGKPRNKGARNRGLTSGMQVVKNVRRGLPQDLRPATASTSHTFHTTKPDTSWKTASDRPGFWGEDGDILQELAGHTESVHSAEYLSDRTSSEQILAGRIIEAGPDAAGAALQLANELGKYKGISHTGFATSKKPEEQLLYMLGEAGLSAQQFRDALSQADTNYGRPREEGSAERDWNEKLTAAQRRSVNAKKTPTDRALDVVGAMTLSREGFKQQLDAPDLITPDSGDKWVANLQEQSQHLGKLARAYINVDALQGGELGAHHSEMVDQVSKALNRLLPNKLSNIGLAQFQNDPTKGFGPGVTQAFPTVDEVRSLIATTNKSFLVDRLDKAWEEQDDGSFTSPYAESLRELRQAYKSEGGGLSKAKNFEPREMRYLQDEVARIGLADPSQTVKSLYGDEVKGNYEFEVTNDISEAIKESMALLSFTQDDLSRDQGNNRELLREVVMQSLQGEDTIEYEASAMSNDIDQAISALLEDRTNASKIAAEFSKTGAPPQEPLPSVAREAAEKTKSWNAKWGETKAPEVHYAVPWTLSEAATRAVKLPEGLTERIADNVGLPNRTPLAPDVIEANRANNPFKAPLSPIAYQHSTPREEPRAPEPKPQPAPRRGGGATSTRRNAPAPQTAPQVGEIIQQAATAKTESEKVRKSTYGSPEAAMIAWLDKTGLEMGYADDDKLEPNSRWRRDRLGKITATSAGKLANPETEQGAFANVMRDAMTKDRPLAAQVPNIWQKSGDILEEKAVDWYRQKVDPDAFQPGTISDRDRPGNAATLDAVSPNQGFRPVEVKSRNRFIDPERLDMTTQQGRQDMQTYRKNWEQTQYQMWMTNQNQTDLVEILRDPVDPLQPLGRKGLEEGVNIRRRTVDRDEDYINRNQGKWKQVGEAADKIGSLDDRVRKQFAKAVEEGNIKSFEKLSQKYGIDGAEALAAHWGMAPLDGDGSGGGRGGRGGKRRTSDNDLGYTALSGREAPGGLNTVFRAIMAGAGPIGKAINLVTGVAGAAYNTADALNQSGLNLSYQAGAAGLSRGSFQAQRDAISNQYYSRDQAAGDVISMGRAAGGMTLGFTDSAVNMVVGSRGLMNFGDVNDLAQGRATATQLRSRMIERGEARGYTSQQMSAIAEQTGLQTLVETEASGSQMSLNESLNLIKTSIENLQQGVMTDIASDVASIAQWLIEGAPAPESTAKMGDEAATKLMDDLGIAEQSPAGQALRSVNPKQKKILYESTGYGPGMPDNLQRVQVDVNLNTNGVEVVTESEDGRTTKRTPYNNGRGYN</sequence>
<feature type="region of interest" description="Disordered" evidence="1">
    <location>
        <begin position="40"/>
        <end position="65"/>
    </location>
</feature>
<evidence type="ECO:0000313" key="2">
    <source>
        <dbReference type="EMBL" id="UYD72124.1"/>
    </source>
</evidence>
<evidence type="ECO:0000313" key="3">
    <source>
        <dbReference type="Proteomes" id="UP001163333"/>
    </source>
</evidence>
<dbReference type="KEGG" id="vg:80832279"/>
<name>A0A9X9NZ71_9CAUD</name>
<organism evidence="2 3">
    <name type="scientific">Vibrio phage vB_VpaM_VPs20</name>
    <dbReference type="NCBI Taxonomy" id="2978980"/>
    <lineage>
        <taxon>Viruses</taxon>
        <taxon>Duplodnaviria</taxon>
        <taxon>Heunggongvirae</taxon>
        <taxon>Uroviricota</taxon>
        <taxon>Caudoviricetes</taxon>
        <taxon>Chaseviridae</taxon>
        <taxon>Nefertitivirinae</taxon>
        <taxon>Liaoningvirus</taxon>
        <taxon>Liaoningvirus VPs20</taxon>
    </lineage>
</organism>
<proteinExistence type="predicted"/>
<dbReference type="Proteomes" id="UP001163333">
    <property type="component" value="Segment"/>
</dbReference>
<dbReference type="SUPFAM" id="SSF52980">
    <property type="entry name" value="Restriction endonuclease-like"/>
    <property type="match status" value="1"/>
</dbReference>
<evidence type="ECO:0000256" key="1">
    <source>
        <dbReference type="SAM" id="MobiDB-lite"/>
    </source>
</evidence>
<dbReference type="InterPro" id="IPR011335">
    <property type="entry name" value="Restrct_endonuc-II-like"/>
</dbReference>
<feature type="compositionally biased region" description="Low complexity" evidence="1">
    <location>
        <begin position="43"/>
        <end position="53"/>
    </location>
</feature>
<dbReference type="Gene3D" id="3.90.320.10">
    <property type="match status" value="1"/>
</dbReference>
<dbReference type="EMBL" id="OP056089">
    <property type="protein sequence ID" value="UYD72124.1"/>
    <property type="molecule type" value="Genomic_DNA"/>
</dbReference>
<feature type="region of interest" description="Disordered" evidence="1">
    <location>
        <begin position="942"/>
        <end position="967"/>
    </location>
</feature>
<feature type="region of interest" description="Disordered" evidence="1">
    <location>
        <begin position="581"/>
        <end position="636"/>
    </location>
</feature>
<dbReference type="RefSeq" id="YP_010845129.1">
    <property type="nucleotide sequence ID" value="NC_079185.1"/>
</dbReference>
<protein>
    <submittedName>
        <fullName evidence="2">Uncharacterized protein</fullName>
    </submittedName>
</protein>
<reference evidence="2" key="1">
    <citation type="submission" date="2022-07" db="EMBL/GenBank/DDBJ databases">
        <authorList>
            <person name="Liu S."/>
        </authorList>
    </citation>
    <scope>NUCLEOTIDE SEQUENCE</scope>
</reference>
<feature type="compositionally biased region" description="Basic and acidic residues" evidence="1">
    <location>
        <begin position="597"/>
        <end position="606"/>
    </location>
</feature>
<feature type="region of interest" description="Disordered" evidence="1">
    <location>
        <begin position="1"/>
        <end position="24"/>
    </location>
</feature>
<feature type="region of interest" description="Disordered" evidence="1">
    <location>
        <begin position="1255"/>
        <end position="1276"/>
    </location>
</feature>